<keyword evidence="1" id="KW-0472">Membrane</keyword>
<reference evidence="4 5" key="1">
    <citation type="submission" date="2014-02" db="EMBL/GenBank/DDBJ databases">
        <title>Complete genome sequence of the first South Korean egg drop syndrome virus.</title>
        <authorList>
            <person name="Cha S.-Y."/>
            <person name="Shin J.-H."/>
            <person name="Jang H.-K."/>
        </authorList>
    </citation>
    <scope>NUCLEOTIDE SEQUENCE [LARGE SCALE GENOMIC DNA]</scope>
    <source>
        <strain evidence="2">D11-JW-012</strain>
        <strain evidence="3">D11-JW-017</strain>
    </source>
</reference>
<evidence type="ECO:0000313" key="5">
    <source>
        <dbReference type="Proteomes" id="UP000163658"/>
    </source>
</evidence>
<dbReference type="EMBL" id="KJ452171">
    <property type="protein sequence ID" value="AJA72379.1"/>
    <property type="molecule type" value="Genomic_DNA"/>
</dbReference>
<keyword evidence="1" id="KW-0812">Transmembrane</keyword>
<proteinExistence type="predicted"/>
<sequence>MARREQQRCSSTTCKLCAATAIVFIILVVNMLLWWMVAKSPPCQVCPDECLRVNASLCICFPGFPTEEYNHSAAASKCVEIGGRLTDQPLPEILTRSRWSYSNFWIGGTRHVDGRLQCNYVSMQAKKISAAFCNTDKFALCSIYLQ</sequence>
<name>A0A0D3MWV3_DADV1</name>
<organism evidence="2 5">
    <name type="scientific">Duck adenovirus 1</name>
    <name type="common">DAdV-1</name>
    <dbReference type="NCBI Taxonomy" id="130329"/>
    <lineage>
        <taxon>Viruses</taxon>
        <taxon>Varidnaviria</taxon>
        <taxon>Bamfordvirae</taxon>
        <taxon>Preplasmiviricota</taxon>
        <taxon>Polisuviricotina</taxon>
        <taxon>Pharingeaviricetes</taxon>
        <taxon>Rowavirales</taxon>
        <taxon>Adenoviridae</taxon>
        <taxon>Barthadenovirus</taxon>
        <taxon>Barthadenovirus galloanserae</taxon>
        <taxon>Duck atadenovirus A</taxon>
    </lineage>
</organism>
<dbReference type="InterPro" id="IPR016187">
    <property type="entry name" value="CTDL_fold"/>
</dbReference>
<feature type="transmembrane region" description="Helical" evidence="1">
    <location>
        <begin position="12"/>
        <end position="37"/>
    </location>
</feature>
<evidence type="ECO:0000313" key="3">
    <source>
        <dbReference type="EMBL" id="AJA72379.1"/>
    </source>
</evidence>
<evidence type="ECO:0000313" key="2">
    <source>
        <dbReference type="EMBL" id="AJA72350.1"/>
    </source>
</evidence>
<accession>A0A0D3MWV3</accession>
<evidence type="ECO:0000256" key="1">
    <source>
        <dbReference type="SAM" id="Phobius"/>
    </source>
</evidence>
<dbReference type="SUPFAM" id="SSF56436">
    <property type="entry name" value="C-type lectin-like"/>
    <property type="match status" value="1"/>
</dbReference>
<evidence type="ECO:0000313" key="4">
    <source>
        <dbReference type="Proteomes" id="UP000162111"/>
    </source>
</evidence>
<keyword evidence="1" id="KW-1133">Transmembrane helix</keyword>
<dbReference type="Proteomes" id="UP000162111">
    <property type="component" value="Segment"/>
</dbReference>
<dbReference type="EMBL" id="KJ452170">
    <property type="protein sequence ID" value="AJA72350.1"/>
    <property type="molecule type" value="Genomic_DNA"/>
</dbReference>
<protein>
    <submittedName>
        <fullName evidence="2">Uncharacterized protein</fullName>
    </submittedName>
</protein>
<dbReference type="Proteomes" id="UP000163658">
    <property type="component" value="Genome"/>
</dbReference>